<dbReference type="EMBL" id="CP000029">
    <property type="protein sequence ID" value="AAW53993.1"/>
    <property type="molecule type" value="Genomic_DNA"/>
</dbReference>
<accession>Q5HQG5</accession>
<dbReference type="Proteomes" id="UP000000531">
    <property type="component" value="Chromosome"/>
</dbReference>
<reference evidence="1 2" key="1">
    <citation type="journal article" date="2005" name="J. Bacteriol.">
        <title>Insights on evolution of virulence and resistance from the complete genome analysis of an early methicillin-resistant Staphylococcus aureus strain and a biofilm-producing methicillin-resistant Staphylococcus epidermidis strain.</title>
        <authorList>
            <person name="Gill S.R."/>
            <person name="Fouts D.E."/>
            <person name="Archer G.L."/>
            <person name="Mongodin E.F."/>
            <person name="Deboy R.T."/>
            <person name="Ravel J."/>
            <person name="Paulsen I.T."/>
            <person name="Kolonay J.F."/>
            <person name="Brinkac L."/>
            <person name="Beanan M."/>
            <person name="Dodson R.J."/>
            <person name="Daugherty S.C."/>
            <person name="Madupu R."/>
            <person name="Angiuoli S.V."/>
            <person name="Durkin A.S."/>
            <person name="Haft D.H."/>
            <person name="Vamathevan J."/>
            <person name="Khouri H."/>
            <person name="Utterback T."/>
            <person name="Lee C."/>
            <person name="Dimitrov G."/>
            <person name="Jiang L."/>
            <person name="Qin H."/>
            <person name="Weidman J."/>
            <person name="Tran K."/>
            <person name="Kang K."/>
            <person name="Hance I.R."/>
            <person name="Nelson K.E."/>
            <person name="Fraser C.M."/>
        </authorList>
    </citation>
    <scope>NUCLEOTIDE SEQUENCE [LARGE SCALE GENOMIC DNA]</scope>
    <source>
        <strain evidence="2">ATCC 35984 / RP62A</strain>
    </source>
</reference>
<proteinExistence type="predicted"/>
<sequence length="45" mass="5285">MITTIFLSSNSPSQFKFQLLLIVFDFNYKSKFVIIRHAKFTIAKT</sequence>
<dbReference type="STRING" id="176279.SERP0584"/>
<dbReference type="KEGG" id="ser:SERP0584"/>
<gene>
    <name evidence="1" type="ordered locus">SERP0584</name>
</gene>
<keyword evidence="2" id="KW-1185">Reference proteome</keyword>
<evidence type="ECO:0000313" key="1">
    <source>
        <dbReference type="EMBL" id="AAW53993.1"/>
    </source>
</evidence>
<evidence type="ECO:0000313" key="2">
    <source>
        <dbReference type="Proteomes" id="UP000000531"/>
    </source>
</evidence>
<dbReference type="HOGENOM" id="CLU_3205524_0_0_9"/>
<dbReference type="AlphaFoldDB" id="Q5HQG5"/>
<name>Q5HQG5_STAEQ</name>
<organism evidence="1 2">
    <name type="scientific">Staphylococcus epidermidis (strain ATCC 35984 / DSM 28319 / BCRC 17069 / CCUG 31568 / BM 3577 / RP62A)</name>
    <dbReference type="NCBI Taxonomy" id="176279"/>
    <lineage>
        <taxon>Bacteria</taxon>
        <taxon>Bacillati</taxon>
        <taxon>Bacillota</taxon>
        <taxon>Bacilli</taxon>
        <taxon>Bacillales</taxon>
        <taxon>Staphylococcaceae</taxon>
        <taxon>Staphylococcus</taxon>
    </lineage>
</organism>
<protein>
    <submittedName>
        <fullName evidence="1">Uncharacterized protein</fullName>
    </submittedName>
</protein>